<name>A0ABQ9YFL0_9EUKA</name>
<feature type="compositionally biased region" description="Low complexity" evidence="1">
    <location>
        <begin position="1620"/>
        <end position="1645"/>
    </location>
</feature>
<dbReference type="InterPro" id="IPR016024">
    <property type="entry name" value="ARM-type_fold"/>
</dbReference>
<feature type="region of interest" description="Disordered" evidence="1">
    <location>
        <begin position="2651"/>
        <end position="2693"/>
    </location>
</feature>
<sequence length="2693" mass="294329">MADELLANNEHVVLLAGQELARFISFTPSALLTETLNSILDCFSLVILYHLCCLTGQLPSNLNLNFWCKQIHTALNVQPSAQTVSSASLTAASYWHSTSTLSSTLTLVPPSLLFLRDDTPLFHAICPHPTKPLTSAAAQSILLLSAQHAFSLTITSLIEVFSQPMLTHLFDALLRRADVFDQLSLVPQSPPPLLPLHGTQLAPILPIPTILVRTFLRGLTAILPFISESVDAVHDRIVPVMFSLLLNLHSHIVKLEGVTGPNMAPNTLKHSTRSAINGTVHSILAFLHTFASVSHNPLIIVHCFFSALLASSSSLDAMLQKNQDPKQLLSTQDGFMASLLSPLALTLIAVLCSPVSPAFLRIVNQKRRNLSQSDMSGKNVSAMSFANFSKVFENSADPQSFSEFISSSFNSTKRNQTLLAQCIPEWMHQSLCALSAYLIQMNNPLAQHTGWKLAMSAIHSHHSLGRLDWLGKSGSSDTSAQSEDFGYPPPPQFVSPIHRCNLPNSSRQPTVDATLANSVDNAARHFHWFILEMTSKVLKTPTDPNSPTLMMLSNSLKPFPSTTADILSYLSLNLYPFSCFCLLVSSTPTHFLFRLKSQHTPDEDSNIHKFSTLLISTLFYSVSITLTLTTNSRPFLTKESTSSSTSPHSLLFLSRLLFAISHAPSAALQRLSALPPLPSAHNTQQVFLQTSSLHSLLTDLSMSNPYQSLLSSVLVSQHASKYHALLLPKQDLLTPSLIPHPPLYSTYRKPFSPSFVHDLSPLPTKPLLPKAPKQAVIRQHQSPFALTRTDSSASLQKMDEGIDLDDDHMTQQDVDSVESYFRSFHFLTRSSRFNSIIGLTSQPRVYHLFHHETHFAAKYELPTPYDLEDVLLFSEHSPLLPFSLNHHLQSSRSMASFQKSLSNSPFLDPNKPVASLVPLSTGASFFAYAGLYPSPIQETPNPYVPQITPALIFPSFGVSMLNSAHQRLSSAAQMSLASLHFSSPSSSFVLATFESLSPKLTALQNIQTTLPVESFPLRSNIITTVTLILFALSSSPQDHFSSSPGLVSSLSSILSHSAFGSGILKGMALNPMLTTQQGSGLTSFFSSFQTERRSSMSSLPAVKPIVTPQPVGSSQTPTKVSPPSRKGSFHALSSPLATQPSKLVSPLTTHSNTQRAENATFSGTMTVIEECPADIHPILRYLAAFSTFLLESKKQGGVSAINASITNLENATKALPQEPYLSAADGMIWHTTYSILESKPSLDSLRSLVPNYIQTLIHLVLNQHHSMHLTALTNIQYLMKNILSSFGPSDDVSDSLLFLLSLSLSSIISTLTTILTFPTHQSLQVMLTVADISELCLSCTSATIQGFASSDSSRALPLPPSLTTLTSQCVSCIVSICSYFSSIPVPSLLQRRNRLVILLLTRLPFSPLSLSTIPFVQSWMTSPSYLLRDFSFSFVQHVLMSVTISIPQSLSLSIMTEAIKQSASFNDSCNLCAIPARSDLISRCSKDLMSSDPLSLFQFFISLLTAKRRDQSHAMNRVTESSLFPSHRFVPYVLSTASFAQSHPTTPNPESRGQGDLEGDGDEGGLRPAIVGERGGFSRPQIFDEDDIYDDQVGGAGKDDENEKLNIADQDEEEDDETDNLQTDQQSKTPQKDGQSSKPSGKSGSNTANDLFSLMAPIVQHQSSTRQNLINLMSLLFASPEDDSKRARSLSRCPVSDTYTLFFQNTLSDIILSLTLSIPSNTVSPLSLPSYPNLDRLGPPQSPLHPLCFADSVKSLLNHIFTNFTSIVSQFSSYAQLPFVSPPTPMVLSEKNEIQIANSNQVQIQTASLRFLSNLYELIAFSHPPPPLFPSSAMDLLSSLEVPLSILFRNILGPFNQLVNQATSATPFISYSSEFASSTHPPVPYSVDLIVSVFEVTTIAVVSGCFSFGPTIEMIIDLLFPSHLSKIIASTSYTNPPSLTCDELIQIVASFGSTIFGDLKSQNGEMVSLILVSSMCSYLSAVVSSLSLIVQSLQSEPQTSPTIVLPSPALKQSIEPHLPAILQLLSSFLCSVNGESTPLVQCESGHSHPVIATLSFLASHGQSTNWKVTQQTKDSLRKAASLAFTATSTILLSHHQTLPHPTISSSLNTLFRLDQSCLNIEIDISRPLSACLRLSFFSDPNWKSLIAHATSDIVHSSSITCLLHQLTISPFIQSSTMALPSVRLILDAFQSVPLNQVHTSTTSTTLSNSLSFLHSFFPDLQNIHHMSTLLASHTDKPLSPELFQTVPTFFARMNRVLARFLPILTESNQPLSSIALSPLLSFIFGVISSSLSSFIGSLHTLTVHLFEIPPLDLFHPISTLCLLCQSACSLVTMIQTDAEYPQTILALVIPQICALLEWFILVTLKHTSSETVSLLLSCVNSLIDGIVFNVYLPTTHPPSRSLFASPYVRLSEIPTDVLMHTLCRVPPLMVALQLQASSQTSLSSCSDLLSHIHSRLLPPTTLETARPHPLILIMEGTLLVALSNDNTFHFSENFWAEDQSPSDTYISQIGWILRGMTNSISISPPLSNNSIQTLSRFVLDQLLPLVDHILEKVSSSIPFSAVDQELIAQSLSFLSVFVTPAVSHQIALAIFRILLIILQSNCTFTQTGSCLKAVQTVLKDELPVLLKYAIEQKPDLASALASSLSSVSTVHQQQIETQEAPKGDKKTGRKRRKRTKTETQSGETQDIELTLDF</sequence>
<feature type="compositionally biased region" description="Polar residues" evidence="1">
    <location>
        <begin position="1110"/>
        <end position="1121"/>
    </location>
</feature>
<feature type="compositionally biased region" description="Acidic residues" evidence="1">
    <location>
        <begin position="1609"/>
        <end position="1619"/>
    </location>
</feature>
<evidence type="ECO:0008006" key="4">
    <source>
        <dbReference type="Google" id="ProtNLM"/>
    </source>
</evidence>
<dbReference type="SUPFAM" id="SSF48371">
    <property type="entry name" value="ARM repeat"/>
    <property type="match status" value="1"/>
</dbReference>
<feature type="compositionally biased region" description="Basic and acidic residues" evidence="1">
    <location>
        <begin position="1597"/>
        <end position="1606"/>
    </location>
</feature>
<protein>
    <recommendedName>
        <fullName evidence="4">HECT-type E3 ubiquitin transferase</fullName>
    </recommendedName>
</protein>
<organism evidence="2 3">
    <name type="scientific">Blattamonas nauphoetae</name>
    <dbReference type="NCBI Taxonomy" id="2049346"/>
    <lineage>
        <taxon>Eukaryota</taxon>
        <taxon>Metamonada</taxon>
        <taxon>Preaxostyla</taxon>
        <taxon>Oxymonadida</taxon>
        <taxon>Blattamonas</taxon>
    </lineage>
</organism>
<keyword evidence="3" id="KW-1185">Reference proteome</keyword>
<evidence type="ECO:0000256" key="1">
    <source>
        <dbReference type="SAM" id="MobiDB-lite"/>
    </source>
</evidence>
<feature type="region of interest" description="Disordered" evidence="1">
    <location>
        <begin position="1540"/>
        <end position="1649"/>
    </location>
</feature>
<comment type="caution">
    <text evidence="2">The sequence shown here is derived from an EMBL/GenBank/DDBJ whole genome shotgun (WGS) entry which is preliminary data.</text>
</comment>
<feature type="compositionally biased region" description="Polar residues" evidence="1">
    <location>
        <begin position="1540"/>
        <end position="1551"/>
    </location>
</feature>
<gene>
    <name evidence="2" type="ORF">BLNAU_2383</name>
</gene>
<proteinExistence type="predicted"/>
<dbReference type="EMBL" id="JARBJD010000010">
    <property type="protein sequence ID" value="KAK2962551.1"/>
    <property type="molecule type" value="Genomic_DNA"/>
</dbReference>
<reference evidence="2 3" key="1">
    <citation type="journal article" date="2022" name="bioRxiv">
        <title>Genomics of Preaxostyla Flagellates Illuminates Evolutionary Transitions and the Path Towards Mitochondrial Loss.</title>
        <authorList>
            <person name="Novak L.V.F."/>
            <person name="Treitli S.C."/>
            <person name="Pyrih J."/>
            <person name="Halakuc P."/>
            <person name="Pipaliya S.V."/>
            <person name="Vacek V."/>
            <person name="Brzon O."/>
            <person name="Soukal P."/>
            <person name="Eme L."/>
            <person name="Dacks J.B."/>
            <person name="Karnkowska A."/>
            <person name="Elias M."/>
            <person name="Hampl V."/>
        </authorList>
    </citation>
    <scope>NUCLEOTIDE SEQUENCE [LARGE SCALE GENOMIC DNA]</scope>
    <source>
        <strain evidence="2">NAU3</strain>
        <tissue evidence="2">Gut</tissue>
    </source>
</reference>
<feature type="region of interest" description="Disordered" evidence="1">
    <location>
        <begin position="1096"/>
        <end position="1132"/>
    </location>
</feature>
<evidence type="ECO:0000313" key="3">
    <source>
        <dbReference type="Proteomes" id="UP001281761"/>
    </source>
</evidence>
<evidence type="ECO:0000313" key="2">
    <source>
        <dbReference type="EMBL" id="KAK2962551.1"/>
    </source>
</evidence>
<dbReference type="Proteomes" id="UP001281761">
    <property type="component" value="Unassembled WGS sequence"/>
</dbReference>
<accession>A0ABQ9YFL0</accession>